<keyword evidence="2" id="KW-1185">Reference proteome</keyword>
<dbReference type="SUPFAM" id="SSF46689">
    <property type="entry name" value="Homeodomain-like"/>
    <property type="match status" value="1"/>
</dbReference>
<proteinExistence type="predicted"/>
<dbReference type="Gene3D" id="1.10.10.60">
    <property type="entry name" value="Homeodomain-like"/>
    <property type="match status" value="1"/>
</dbReference>
<dbReference type="Proteomes" id="UP001151002">
    <property type="component" value="Unassembled WGS sequence"/>
</dbReference>
<sequence>MAQSTGTAGISDGRLLRGQRTRQLISARVVDVASAEGLDSLSLARLGADLDISKSGVKGHFASRLDLQLAVTGVAARLYIDRVVTPAMT</sequence>
<protein>
    <recommendedName>
        <fullName evidence="3">TetR family transcriptional regulator</fullName>
    </recommendedName>
</protein>
<accession>A0ABT4BDU4</accession>
<name>A0ABT4BDU4_9ACTN</name>
<dbReference type="InterPro" id="IPR009057">
    <property type="entry name" value="Homeodomain-like_sf"/>
</dbReference>
<organism evidence="1 2">
    <name type="scientific">Paractinoplanes pyxinae</name>
    <dbReference type="NCBI Taxonomy" id="2997416"/>
    <lineage>
        <taxon>Bacteria</taxon>
        <taxon>Bacillati</taxon>
        <taxon>Actinomycetota</taxon>
        <taxon>Actinomycetes</taxon>
        <taxon>Micromonosporales</taxon>
        <taxon>Micromonosporaceae</taxon>
        <taxon>Paractinoplanes</taxon>
    </lineage>
</organism>
<evidence type="ECO:0000313" key="2">
    <source>
        <dbReference type="Proteomes" id="UP001151002"/>
    </source>
</evidence>
<reference evidence="1" key="1">
    <citation type="submission" date="2022-11" db="EMBL/GenBank/DDBJ databases">
        <authorList>
            <person name="Somphong A."/>
            <person name="Phongsopitanun W."/>
        </authorList>
    </citation>
    <scope>NUCLEOTIDE SEQUENCE</scope>
    <source>
        <strain evidence="1">Pm04-4</strain>
    </source>
</reference>
<dbReference type="RefSeq" id="WP_267568714.1">
    <property type="nucleotide sequence ID" value="NZ_JAPNTZ010000018.1"/>
</dbReference>
<dbReference type="EMBL" id="JAPNTZ010000018">
    <property type="protein sequence ID" value="MCY1144162.1"/>
    <property type="molecule type" value="Genomic_DNA"/>
</dbReference>
<gene>
    <name evidence="1" type="ORF">OWR29_39735</name>
</gene>
<evidence type="ECO:0000313" key="1">
    <source>
        <dbReference type="EMBL" id="MCY1144162.1"/>
    </source>
</evidence>
<comment type="caution">
    <text evidence="1">The sequence shown here is derived from an EMBL/GenBank/DDBJ whole genome shotgun (WGS) entry which is preliminary data.</text>
</comment>
<evidence type="ECO:0008006" key="3">
    <source>
        <dbReference type="Google" id="ProtNLM"/>
    </source>
</evidence>